<accession>A0A225NJ51</accession>
<dbReference type="InterPro" id="IPR000120">
    <property type="entry name" value="Amidase"/>
</dbReference>
<evidence type="ECO:0000259" key="1">
    <source>
        <dbReference type="Pfam" id="PF01425"/>
    </source>
</evidence>
<dbReference type="SUPFAM" id="SSF75304">
    <property type="entry name" value="Amidase signature (AS) enzymes"/>
    <property type="match status" value="1"/>
</dbReference>
<keyword evidence="3" id="KW-1185">Reference proteome</keyword>
<proteinExistence type="predicted"/>
<evidence type="ECO:0000313" key="3">
    <source>
        <dbReference type="Proteomes" id="UP000215377"/>
    </source>
</evidence>
<organism evidence="2 3">
    <name type="scientific">Marinibacterium profundimaris</name>
    <dbReference type="NCBI Taxonomy" id="1679460"/>
    <lineage>
        <taxon>Bacteria</taxon>
        <taxon>Pseudomonadati</taxon>
        <taxon>Pseudomonadota</taxon>
        <taxon>Alphaproteobacteria</taxon>
        <taxon>Rhodobacterales</taxon>
        <taxon>Paracoccaceae</taxon>
        <taxon>Marinibacterium</taxon>
    </lineage>
</organism>
<dbReference type="RefSeq" id="WP_088650348.1">
    <property type="nucleotide sequence ID" value="NZ_AQQR01000004.1"/>
</dbReference>
<dbReference type="Proteomes" id="UP000215377">
    <property type="component" value="Unassembled WGS sequence"/>
</dbReference>
<reference evidence="2 3" key="1">
    <citation type="submission" date="2013-04" db="EMBL/GenBank/DDBJ databases">
        <title>Oceanicola sp. 22II1-22F33 Genome Sequencing.</title>
        <authorList>
            <person name="Lai Q."/>
            <person name="Li G."/>
            <person name="Shao Z."/>
        </authorList>
    </citation>
    <scope>NUCLEOTIDE SEQUENCE [LARGE SCALE GENOMIC DNA]</scope>
    <source>
        <strain evidence="2 3">22II1-22F33</strain>
    </source>
</reference>
<protein>
    <recommendedName>
        <fullName evidence="1">Amidase domain-containing protein</fullName>
    </recommendedName>
</protein>
<dbReference type="PANTHER" id="PTHR11895:SF151">
    <property type="entry name" value="GLUTAMYL-TRNA(GLN) AMIDOTRANSFERASE SUBUNIT A"/>
    <property type="match status" value="1"/>
</dbReference>
<dbReference type="Gene3D" id="3.90.1300.10">
    <property type="entry name" value="Amidase signature (AS) domain"/>
    <property type="match status" value="1"/>
</dbReference>
<dbReference type="EMBL" id="AQQR01000004">
    <property type="protein sequence ID" value="OWU73620.1"/>
    <property type="molecule type" value="Genomic_DNA"/>
</dbReference>
<evidence type="ECO:0000313" key="2">
    <source>
        <dbReference type="EMBL" id="OWU73620.1"/>
    </source>
</evidence>
<dbReference type="InterPro" id="IPR036928">
    <property type="entry name" value="AS_sf"/>
</dbReference>
<dbReference type="OrthoDB" id="9777859at2"/>
<dbReference type="PANTHER" id="PTHR11895">
    <property type="entry name" value="TRANSAMIDASE"/>
    <property type="match status" value="1"/>
</dbReference>
<dbReference type="Pfam" id="PF01425">
    <property type="entry name" value="Amidase"/>
    <property type="match status" value="1"/>
</dbReference>
<name>A0A225NJ51_9RHOB</name>
<sequence length="426" mass="44692">MSDPMSARAIRAAGLSAAETAEAVISMIQAKEPDIRAWAHFDAEAVRAQAAELDARPERGPLHGVPVGVKDVINTKDMPTQHNSARYLGSLPGVDAACVDTLRHAGALIVGKTVTTEFAFTARGSVTRNPHDLSRTPGGSSSGSGAAVAAGMASLALGTQTGGSTIRPASYTGVWGWKPTWNAISREGLKMYSATCDTLGLYAREAADFEILAEVFNFFPLEDLPHTLAGLRVGFARTPTWDACEPSVVVAMEKAAGLLESAGAVVSDLDLAGPFDRIHEAHRAILDCEGRSAVLNEVRTTPGIHDEFVAKVENRQGETPESLREAYRLADDCRGHFDDIASGYDIVMTPSATSEAPVGLESTGNPAMNSMWTVLQVPVVSAPGLVGPVGMPIGVSFVARRYEDRRAIAVAKLAGAAFAEGLAAAA</sequence>
<dbReference type="GO" id="GO:0003824">
    <property type="term" value="F:catalytic activity"/>
    <property type="evidence" value="ECO:0007669"/>
    <property type="project" value="InterPro"/>
</dbReference>
<dbReference type="InterPro" id="IPR023631">
    <property type="entry name" value="Amidase_dom"/>
</dbReference>
<feature type="domain" description="Amidase" evidence="1">
    <location>
        <begin position="20"/>
        <end position="406"/>
    </location>
</feature>
<comment type="caution">
    <text evidence="2">The sequence shown here is derived from an EMBL/GenBank/DDBJ whole genome shotgun (WGS) entry which is preliminary data.</text>
</comment>
<gene>
    <name evidence="2" type="ORF">ATO3_13330</name>
</gene>
<dbReference type="AlphaFoldDB" id="A0A225NJ51"/>